<dbReference type="RefSeq" id="WP_255903948.1">
    <property type="nucleotide sequence ID" value="NZ_JAFMZO010000003.1"/>
</dbReference>
<name>A0ABW4ZJM2_9SPHI</name>
<evidence type="ECO:0008006" key="4">
    <source>
        <dbReference type="Google" id="ProtNLM"/>
    </source>
</evidence>
<proteinExistence type="predicted"/>
<dbReference type="Proteomes" id="UP001597387">
    <property type="component" value="Unassembled WGS sequence"/>
</dbReference>
<evidence type="ECO:0000313" key="2">
    <source>
        <dbReference type="EMBL" id="MFD2162270.1"/>
    </source>
</evidence>
<organism evidence="2 3">
    <name type="scientific">Paradesertivirga mongoliensis</name>
    <dbReference type="NCBI Taxonomy" id="2100740"/>
    <lineage>
        <taxon>Bacteria</taxon>
        <taxon>Pseudomonadati</taxon>
        <taxon>Bacteroidota</taxon>
        <taxon>Sphingobacteriia</taxon>
        <taxon>Sphingobacteriales</taxon>
        <taxon>Sphingobacteriaceae</taxon>
        <taxon>Paradesertivirga</taxon>
    </lineage>
</organism>
<keyword evidence="3" id="KW-1185">Reference proteome</keyword>
<comment type="caution">
    <text evidence="2">The sequence shown here is derived from an EMBL/GenBank/DDBJ whole genome shotgun (WGS) entry which is preliminary data.</text>
</comment>
<protein>
    <recommendedName>
        <fullName evidence="4">Prepilin-type N-terminal cleavage/methylation domain-containing protein</fullName>
    </recommendedName>
</protein>
<evidence type="ECO:0000313" key="3">
    <source>
        <dbReference type="Proteomes" id="UP001597387"/>
    </source>
</evidence>
<keyword evidence="1" id="KW-1133">Transmembrane helix</keyword>
<feature type="transmembrane region" description="Helical" evidence="1">
    <location>
        <begin position="12"/>
        <end position="35"/>
    </location>
</feature>
<reference evidence="3" key="1">
    <citation type="journal article" date="2019" name="Int. J. Syst. Evol. Microbiol.">
        <title>The Global Catalogue of Microorganisms (GCM) 10K type strain sequencing project: providing services to taxonomists for standard genome sequencing and annotation.</title>
        <authorList>
            <consortium name="The Broad Institute Genomics Platform"/>
            <consortium name="The Broad Institute Genome Sequencing Center for Infectious Disease"/>
            <person name="Wu L."/>
            <person name="Ma J."/>
        </authorList>
    </citation>
    <scope>NUCLEOTIDE SEQUENCE [LARGE SCALE GENOMIC DNA]</scope>
    <source>
        <strain evidence="3">KCTC 42217</strain>
    </source>
</reference>
<keyword evidence="1" id="KW-0472">Membrane</keyword>
<keyword evidence="1" id="KW-0812">Transmembrane</keyword>
<evidence type="ECO:0000256" key="1">
    <source>
        <dbReference type="SAM" id="Phobius"/>
    </source>
</evidence>
<gene>
    <name evidence="2" type="ORF">ACFSJU_07685</name>
</gene>
<dbReference type="EMBL" id="JBHUHZ010000001">
    <property type="protein sequence ID" value="MFD2162270.1"/>
    <property type="molecule type" value="Genomic_DNA"/>
</dbReference>
<sequence>MAKLMLKRVAASTLLEVIISMVIIMAVFTVAIGIYTKVTQSAFSFSRAGAQQQMKKILQESIENKDFEDAVVQVDSIEYTKTVTAYAGYSDLLYVKIEASQNGQRLAELKQIIKKQEDEN</sequence>
<accession>A0ABW4ZJM2</accession>